<dbReference type="SUPFAM" id="SSF64182">
    <property type="entry name" value="DHH phosphoesterases"/>
    <property type="match status" value="1"/>
</dbReference>
<keyword evidence="10" id="KW-1185">Reference proteome</keyword>
<name>A0AAE0W017_9BIVA</name>
<dbReference type="GO" id="GO:0006310">
    <property type="term" value="P:DNA recombination"/>
    <property type="evidence" value="ECO:0007669"/>
    <property type="project" value="InterPro"/>
</dbReference>
<dbReference type="Pfam" id="PF01368">
    <property type="entry name" value="DHH"/>
    <property type="match status" value="1"/>
</dbReference>
<dbReference type="InterPro" id="IPR041122">
    <property type="entry name" value="RecJ_OB"/>
</dbReference>
<dbReference type="InterPro" id="IPR038763">
    <property type="entry name" value="DHH_sf"/>
</dbReference>
<accession>A0AAE0W017</accession>
<dbReference type="Proteomes" id="UP001195483">
    <property type="component" value="Unassembled WGS sequence"/>
</dbReference>
<proteinExistence type="inferred from homology"/>
<dbReference type="Pfam" id="PF02272">
    <property type="entry name" value="DHHA1"/>
    <property type="match status" value="1"/>
</dbReference>
<organism evidence="9 10">
    <name type="scientific">Potamilus streckersoni</name>
    <dbReference type="NCBI Taxonomy" id="2493646"/>
    <lineage>
        <taxon>Eukaryota</taxon>
        <taxon>Metazoa</taxon>
        <taxon>Spiralia</taxon>
        <taxon>Lophotrochozoa</taxon>
        <taxon>Mollusca</taxon>
        <taxon>Bivalvia</taxon>
        <taxon>Autobranchia</taxon>
        <taxon>Heteroconchia</taxon>
        <taxon>Palaeoheterodonta</taxon>
        <taxon>Unionida</taxon>
        <taxon>Unionoidea</taxon>
        <taxon>Unionidae</taxon>
        <taxon>Ambleminae</taxon>
        <taxon>Lampsilini</taxon>
        <taxon>Potamilus</taxon>
    </lineage>
</organism>
<reference evidence="9" key="3">
    <citation type="submission" date="2023-05" db="EMBL/GenBank/DDBJ databases">
        <authorList>
            <person name="Smith C.H."/>
        </authorList>
    </citation>
    <scope>NUCLEOTIDE SEQUENCE</scope>
    <source>
        <strain evidence="9">CHS0354</strain>
        <tissue evidence="9">Mantle</tissue>
    </source>
</reference>
<dbReference type="Gene3D" id="3.10.310.30">
    <property type="match status" value="1"/>
</dbReference>
<dbReference type="NCBIfam" id="TIGR00644">
    <property type="entry name" value="recJ"/>
    <property type="match status" value="1"/>
</dbReference>
<dbReference type="Gene3D" id="3.90.1640.30">
    <property type="match status" value="1"/>
</dbReference>
<dbReference type="AlphaFoldDB" id="A0AAE0W017"/>
<feature type="domain" description="DDH" evidence="6">
    <location>
        <begin position="73"/>
        <end position="231"/>
    </location>
</feature>
<reference evidence="9" key="2">
    <citation type="journal article" date="2021" name="Genome Biol. Evol.">
        <title>Developing a high-quality reference genome for a parasitic bivalve with doubly uniparental inheritance (Bivalvia: Unionida).</title>
        <authorList>
            <person name="Smith C.H."/>
        </authorList>
    </citation>
    <scope>NUCLEOTIDE SEQUENCE</scope>
    <source>
        <strain evidence="9">CHS0354</strain>
        <tissue evidence="9">Mantle</tissue>
    </source>
</reference>
<comment type="similarity">
    <text evidence="1">Belongs to the RecJ family.</text>
</comment>
<reference evidence="9" key="1">
    <citation type="journal article" date="2021" name="Genome Biol. Evol.">
        <title>A High-Quality Reference Genome for a Parasitic Bivalve with Doubly Uniparental Inheritance (Bivalvia: Unionida).</title>
        <authorList>
            <person name="Smith C.H."/>
        </authorList>
    </citation>
    <scope>NUCLEOTIDE SEQUENCE</scope>
    <source>
        <strain evidence="9">CHS0354</strain>
    </source>
</reference>
<sequence>MSIASKFDLSRISMPGFDKAFSRIMEYSYPYMSKEEAHRFLNPSLKDIADPSLFKHMDEAIELFMKHFKAGNRIMICGDYDVDGVTSVALWIRFFEYMGYTNREFFVPNRFKHGYGLSPAAVEHIIRQQPALLITVDNGINAGSVVDTLRDAGIETIITDHHTPVNKELANCPIINPKIPGCLFPEKDIAGVGVAFMFLTALRRELRKQGYWNEVRPEPNMVSDLDLVALGTVADQAPLYGLNRVFVHYGLRQIESGKHSNRPEFYSYINSLFSTFPNYNHYNIDNDFLSYKISPLLNAAGRLEDGMIAVSFITSLSQSEADTRLKQLIELNQKRHNLQVKMLDIAYIQAHQQKNSGGLLIYSPDFHEGITGLIAGKLSDEFKLPCIVLADMGSEDNLKGSCRIPEGGSILNILKACSEYLENYGGHHAAAGCVINRSSVENFRKLYKQASLMENTAMPVSNYMADYQVSPDFLSIDFYDRLKSLEPHGNGNPRPIFLLNNFNFNTKPVRGKNF</sequence>
<comment type="caution">
    <text evidence="9">The sequence shown here is derived from an EMBL/GenBank/DDBJ whole genome shotgun (WGS) entry which is preliminary data.</text>
</comment>
<keyword evidence="4" id="KW-0378">Hydrolase</keyword>
<gene>
    <name evidence="9" type="ORF">CHS0354_027414</name>
</gene>
<evidence type="ECO:0000259" key="7">
    <source>
        <dbReference type="Pfam" id="PF02272"/>
    </source>
</evidence>
<evidence type="ECO:0000259" key="8">
    <source>
        <dbReference type="Pfam" id="PF17768"/>
    </source>
</evidence>
<feature type="domain" description="RecJ OB" evidence="8">
    <location>
        <begin position="466"/>
        <end position="512"/>
    </location>
</feature>
<keyword evidence="5" id="KW-0269">Exonuclease</keyword>
<evidence type="ECO:0000256" key="2">
    <source>
        <dbReference type="ARBA" id="ARBA00019841"/>
    </source>
</evidence>
<dbReference type="EMBL" id="JAEAOA010001653">
    <property type="protein sequence ID" value="KAK3596144.1"/>
    <property type="molecule type" value="Genomic_DNA"/>
</dbReference>
<evidence type="ECO:0000313" key="9">
    <source>
        <dbReference type="EMBL" id="KAK3596144.1"/>
    </source>
</evidence>
<evidence type="ECO:0000256" key="4">
    <source>
        <dbReference type="ARBA" id="ARBA00022801"/>
    </source>
</evidence>
<dbReference type="InterPro" id="IPR001667">
    <property type="entry name" value="DDH_dom"/>
</dbReference>
<dbReference type="PANTHER" id="PTHR30255:SF2">
    <property type="entry name" value="SINGLE-STRANDED-DNA-SPECIFIC EXONUCLEASE RECJ"/>
    <property type="match status" value="1"/>
</dbReference>
<dbReference type="Pfam" id="PF17768">
    <property type="entry name" value="RecJ_OB"/>
    <property type="match status" value="1"/>
</dbReference>
<dbReference type="InterPro" id="IPR003156">
    <property type="entry name" value="DHHA1_dom"/>
</dbReference>
<evidence type="ECO:0000256" key="5">
    <source>
        <dbReference type="ARBA" id="ARBA00022839"/>
    </source>
</evidence>
<dbReference type="GO" id="GO:0006281">
    <property type="term" value="P:DNA repair"/>
    <property type="evidence" value="ECO:0007669"/>
    <property type="project" value="InterPro"/>
</dbReference>
<keyword evidence="3" id="KW-0540">Nuclease</keyword>
<dbReference type="GO" id="GO:0003676">
    <property type="term" value="F:nucleic acid binding"/>
    <property type="evidence" value="ECO:0007669"/>
    <property type="project" value="InterPro"/>
</dbReference>
<protein>
    <recommendedName>
        <fullName evidence="2">Single-stranded-DNA-specific exonuclease RecJ</fullName>
    </recommendedName>
</protein>
<dbReference type="GO" id="GO:0008409">
    <property type="term" value="F:5'-3' exonuclease activity"/>
    <property type="evidence" value="ECO:0007669"/>
    <property type="project" value="InterPro"/>
</dbReference>
<evidence type="ECO:0000256" key="3">
    <source>
        <dbReference type="ARBA" id="ARBA00022722"/>
    </source>
</evidence>
<evidence type="ECO:0000256" key="1">
    <source>
        <dbReference type="ARBA" id="ARBA00005915"/>
    </source>
</evidence>
<evidence type="ECO:0000259" key="6">
    <source>
        <dbReference type="Pfam" id="PF01368"/>
    </source>
</evidence>
<dbReference type="InterPro" id="IPR004610">
    <property type="entry name" value="RecJ"/>
</dbReference>
<feature type="domain" description="DHHA1" evidence="7">
    <location>
        <begin position="363"/>
        <end position="449"/>
    </location>
</feature>
<dbReference type="InterPro" id="IPR051673">
    <property type="entry name" value="SSDNA_exonuclease_RecJ"/>
</dbReference>
<evidence type="ECO:0000313" key="10">
    <source>
        <dbReference type="Proteomes" id="UP001195483"/>
    </source>
</evidence>
<dbReference type="PANTHER" id="PTHR30255">
    <property type="entry name" value="SINGLE-STRANDED-DNA-SPECIFIC EXONUCLEASE RECJ"/>
    <property type="match status" value="1"/>
</dbReference>